<name>A0A8T0E0Y7_ARGBR</name>
<dbReference type="EMBL" id="JABXBU010002231">
    <property type="protein sequence ID" value="KAF8763777.1"/>
    <property type="molecule type" value="Genomic_DNA"/>
</dbReference>
<gene>
    <name evidence="1" type="ORF">HNY73_021919</name>
</gene>
<dbReference type="Proteomes" id="UP000807504">
    <property type="component" value="Unassembled WGS sequence"/>
</dbReference>
<sequence length="66" mass="7859">MSEGKTSLFHTRIAINGLYPTANYTRGPSNLFNDERLQPNEKFERKYVMKSPVTFQEKEKFLKFHF</sequence>
<keyword evidence="2" id="KW-1185">Reference proteome</keyword>
<comment type="caution">
    <text evidence="1">The sequence shown here is derived from an EMBL/GenBank/DDBJ whole genome shotgun (WGS) entry which is preliminary data.</text>
</comment>
<proteinExistence type="predicted"/>
<reference evidence="1" key="2">
    <citation type="submission" date="2020-06" db="EMBL/GenBank/DDBJ databases">
        <authorList>
            <person name="Sheffer M."/>
        </authorList>
    </citation>
    <scope>NUCLEOTIDE SEQUENCE</scope>
</reference>
<dbReference type="AlphaFoldDB" id="A0A8T0E0Y7"/>
<protein>
    <submittedName>
        <fullName evidence="1">Uncharacterized protein</fullName>
    </submittedName>
</protein>
<accession>A0A8T0E0Y7</accession>
<evidence type="ECO:0000313" key="1">
    <source>
        <dbReference type="EMBL" id="KAF8763777.1"/>
    </source>
</evidence>
<reference evidence="1" key="1">
    <citation type="journal article" date="2020" name="bioRxiv">
        <title>Chromosome-level reference genome of the European wasp spider Argiope bruennichi: a resource for studies on range expansion and evolutionary adaptation.</title>
        <authorList>
            <person name="Sheffer M.M."/>
            <person name="Hoppe A."/>
            <person name="Krehenwinkel H."/>
            <person name="Uhl G."/>
            <person name="Kuss A.W."/>
            <person name="Jensen L."/>
            <person name="Jensen C."/>
            <person name="Gillespie R.G."/>
            <person name="Hoff K.J."/>
            <person name="Prost S."/>
        </authorList>
    </citation>
    <scope>NUCLEOTIDE SEQUENCE</scope>
</reference>
<evidence type="ECO:0000313" key="2">
    <source>
        <dbReference type="Proteomes" id="UP000807504"/>
    </source>
</evidence>
<organism evidence="1 2">
    <name type="scientific">Argiope bruennichi</name>
    <name type="common">Wasp spider</name>
    <name type="synonym">Aranea bruennichi</name>
    <dbReference type="NCBI Taxonomy" id="94029"/>
    <lineage>
        <taxon>Eukaryota</taxon>
        <taxon>Metazoa</taxon>
        <taxon>Ecdysozoa</taxon>
        <taxon>Arthropoda</taxon>
        <taxon>Chelicerata</taxon>
        <taxon>Arachnida</taxon>
        <taxon>Araneae</taxon>
        <taxon>Araneomorphae</taxon>
        <taxon>Entelegynae</taxon>
        <taxon>Araneoidea</taxon>
        <taxon>Araneidae</taxon>
        <taxon>Argiope</taxon>
    </lineage>
</organism>